<dbReference type="Proteomes" id="UP000054485">
    <property type="component" value="Unassembled WGS sequence"/>
</dbReference>
<reference evidence="3" key="2">
    <citation type="submission" date="2015-01" db="EMBL/GenBank/DDBJ databases">
        <title>Evolutionary Origins and Diversification of the Mycorrhizal Mutualists.</title>
        <authorList>
            <consortium name="DOE Joint Genome Institute"/>
            <consortium name="Mycorrhizal Genomics Consortium"/>
            <person name="Kohler A."/>
            <person name="Kuo A."/>
            <person name="Nagy L.G."/>
            <person name="Floudas D."/>
            <person name="Copeland A."/>
            <person name="Barry K.W."/>
            <person name="Cichocki N."/>
            <person name="Veneault-Fourrey C."/>
            <person name="LaButti K."/>
            <person name="Lindquist E.A."/>
            <person name="Lipzen A."/>
            <person name="Lundell T."/>
            <person name="Morin E."/>
            <person name="Murat C."/>
            <person name="Riley R."/>
            <person name="Ohm R."/>
            <person name="Sun H."/>
            <person name="Tunlid A."/>
            <person name="Henrissat B."/>
            <person name="Grigoriev I.V."/>
            <person name="Hibbett D.S."/>
            <person name="Martin F."/>
        </authorList>
    </citation>
    <scope>NUCLEOTIDE SEQUENCE [LARGE SCALE GENOMIC DNA]</scope>
    <source>
        <strain evidence="3">UH-Slu-Lm8-n1</strain>
    </source>
</reference>
<organism evidence="2 3">
    <name type="scientific">Suillus luteus UH-Slu-Lm8-n1</name>
    <dbReference type="NCBI Taxonomy" id="930992"/>
    <lineage>
        <taxon>Eukaryota</taxon>
        <taxon>Fungi</taxon>
        <taxon>Dikarya</taxon>
        <taxon>Basidiomycota</taxon>
        <taxon>Agaricomycotina</taxon>
        <taxon>Agaricomycetes</taxon>
        <taxon>Agaricomycetidae</taxon>
        <taxon>Boletales</taxon>
        <taxon>Suillineae</taxon>
        <taxon>Suillaceae</taxon>
        <taxon>Suillus</taxon>
    </lineage>
</organism>
<dbReference type="Pfam" id="PF17667">
    <property type="entry name" value="Pkinase_fungal"/>
    <property type="match status" value="1"/>
</dbReference>
<name>A0A0D0AMP0_9AGAM</name>
<proteinExistence type="predicted"/>
<dbReference type="AlphaFoldDB" id="A0A0D0AMP0"/>
<protein>
    <recommendedName>
        <fullName evidence="1">Fungal-type protein kinase domain-containing protein</fullName>
    </recommendedName>
</protein>
<dbReference type="InterPro" id="IPR040976">
    <property type="entry name" value="Pkinase_fungal"/>
</dbReference>
<dbReference type="OrthoDB" id="5584477at2759"/>
<feature type="domain" description="Fungal-type protein kinase" evidence="1">
    <location>
        <begin position="23"/>
        <end position="263"/>
    </location>
</feature>
<keyword evidence="3" id="KW-1185">Reference proteome</keyword>
<dbReference type="HOGENOM" id="CLU_977197_0_0_1"/>
<evidence type="ECO:0000259" key="1">
    <source>
        <dbReference type="Pfam" id="PF17667"/>
    </source>
</evidence>
<evidence type="ECO:0000313" key="3">
    <source>
        <dbReference type="Proteomes" id="UP000054485"/>
    </source>
</evidence>
<dbReference type="InParanoid" id="A0A0D0AMP0"/>
<evidence type="ECO:0000313" key="2">
    <source>
        <dbReference type="EMBL" id="KIK35462.1"/>
    </source>
</evidence>
<sequence>MALLALQPDLAYTHNLSCTLAKTLNIKAYLLLKHQPWRQFTLLISLCNGYRDLRVHLYNHSGGVVSPCTNIDQEPNRYLYILLCVVFGNLKCIRYDTIISIFAHTLLRTLKTHSTCLLQNEGSYQDIAPTHSSGQIESTSLLASTTAQIDLETEPTKYNPTEDDNSFPLIGKIQVIDHFYDILDIIFSRQGLVGCGTVCYHARKDDEEFIIKDYWAIGGKKETLNEIRMMEKMEGVHGVPQLVEYWLVEVAPGKVDQTVEYRYKSVRSLQGTFCTHIHMVMKPWG</sequence>
<gene>
    <name evidence="2" type="ORF">CY34DRAFT_96033</name>
</gene>
<accession>A0A0D0AMP0</accession>
<reference evidence="2 3" key="1">
    <citation type="submission" date="2014-04" db="EMBL/GenBank/DDBJ databases">
        <authorList>
            <consortium name="DOE Joint Genome Institute"/>
            <person name="Kuo A."/>
            <person name="Ruytinx J."/>
            <person name="Rineau F."/>
            <person name="Colpaert J."/>
            <person name="Kohler A."/>
            <person name="Nagy L.G."/>
            <person name="Floudas D."/>
            <person name="Copeland A."/>
            <person name="Barry K.W."/>
            <person name="Cichocki N."/>
            <person name="Veneault-Fourrey C."/>
            <person name="LaButti K."/>
            <person name="Lindquist E.A."/>
            <person name="Lipzen A."/>
            <person name="Lundell T."/>
            <person name="Morin E."/>
            <person name="Murat C."/>
            <person name="Sun H."/>
            <person name="Tunlid A."/>
            <person name="Henrissat B."/>
            <person name="Grigoriev I.V."/>
            <person name="Hibbett D.S."/>
            <person name="Martin F."/>
            <person name="Nordberg H.P."/>
            <person name="Cantor M.N."/>
            <person name="Hua S.X."/>
        </authorList>
    </citation>
    <scope>NUCLEOTIDE SEQUENCE [LARGE SCALE GENOMIC DNA]</scope>
    <source>
        <strain evidence="2 3">UH-Slu-Lm8-n1</strain>
    </source>
</reference>
<dbReference type="EMBL" id="KN835621">
    <property type="protein sequence ID" value="KIK35462.1"/>
    <property type="molecule type" value="Genomic_DNA"/>
</dbReference>